<dbReference type="InterPro" id="IPR017853">
    <property type="entry name" value="GH"/>
</dbReference>
<dbReference type="PANTHER" id="PTHR42767">
    <property type="entry name" value="ENDO-BETA-1,6-GALACTANASE"/>
    <property type="match status" value="1"/>
</dbReference>
<dbReference type="Gene3D" id="2.60.40.1180">
    <property type="entry name" value="Golgi alpha-mannosidase II"/>
    <property type="match status" value="1"/>
</dbReference>
<keyword evidence="3" id="KW-1185">Reference proteome</keyword>
<comment type="caution">
    <text evidence="2">The sequence shown here is derived from an EMBL/GenBank/DDBJ whole genome shotgun (WGS) entry which is preliminary data.</text>
</comment>
<feature type="domain" description="Endo-beta-1,6-galactanase-like" evidence="1">
    <location>
        <begin position="61"/>
        <end position="282"/>
    </location>
</feature>
<evidence type="ECO:0000259" key="1">
    <source>
        <dbReference type="Pfam" id="PF14587"/>
    </source>
</evidence>
<dbReference type="InterPro" id="IPR013780">
    <property type="entry name" value="Glyco_hydro_b"/>
</dbReference>
<protein>
    <recommendedName>
        <fullName evidence="1">Endo-beta-1,6-galactanase-like domain-containing protein</fullName>
    </recommendedName>
</protein>
<evidence type="ECO:0000313" key="2">
    <source>
        <dbReference type="EMBL" id="KAL2276297.1"/>
    </source>
</evidence>
<evidence type="ECO:0000313" key="3">
    <source>
        <dbReference type="Proteomes" id="UP001600888"/>
    </source>
</evidence>
<organism evidence="2 3">
    <name type="scientific">Diaporthe vaccinii</name>
    <dbReference type="NCBI Taxonomy" id="105482"/>
    <lineage>
        <taxon>Eukaryota</taxon>
        <taxon>Fungi</taxon>
        <taxon>Dikarya</taxon>
        <taxon>Ascomycota</taxon>
        <taxon>Pezizomycotina</taxon>
        <taxon>Sordariomycetes</taxon>
        <taxon>Sordariomycetidae</taxon>
        <taxon>Diaporthales</taxon>
        <taxon>Diaporthaceae</taxon>
        <taxon>Diaporthe</taxon>
        <taxon>Diaporthe eres species complex</taxon>
    </lineage>
</organism>
<dbReference type="SUPFAM" id="SSF51011">
    <property type="entry name" value="Glycosyl hydrolase domain"/>
    <property type="match status" value="1"/>
</dbReference>
<dbReference type="InterPro" id="IPR039743">
    <property type="entry name" value="6GAL/EXGAL"/>
</dbReference>
<dbReference type="InterPro" id="IPR039514">
    <property type="entry name" value="6GAL-like"/>
</dbReference>
<dbReference type="Gene3D" id="3.20.20.80">
    <property type="entry name" value="Glycosidases"/>
    <property type="match status" value="1"/>
</dbReference>
<dbReference type="SUPFAM" id="SSF51445">
    <property type="entry name" value="(Trans)glycosidases"/>
    <property type="match status" value="1"/>
</dbReference>
<proteinExistence type="predicted"/>
<name>A0ABR4E1K0_9PEZI</name>
<dbReference type="EMBL" id="JBAWTH010000118">
    <property type="protein sequence ID" value="KAL2276297.1"/>
    <property type="molecule type" value="Genomic_DNA"/>
</dbReference>
<reference evidence="2 3" key="1">
    <citation type="submission" date="2024-03" db="EMBL/GenBank/DDBJ databases">
        <title>A high-quality draft genome sequence of Diaporthe vaccinii, a causative agent of upright dieback and viscid rot disease in cranberry plants.</title>
        <authorList>
            <person name="Sarrasin M."/>
            <person name="Lang B.F."/>
            <person name="Burger G."/>
        </authorList>
    </citation>
    <scope>NUCLEOTIDE SEQUENCE [LARGE SCALE GENOMIC DNA]</scope>
    <source>
        <strain evidence="2 3">IS7</strain>
    </source>
</reference>
<accession>A0ABR4E1K0</accession>
<dbReference type="Pfam" id="PF14587">
    <property type="entry name" value="Glyco_hydr_30_2"/>
    <property type="match status" value="1"/>
</dbReference>
<sequence>MLPRHRGEIKNVVLPVLDGNGAGTPLPSSPSSCTIASTTRLKMAVRSFILAAAATTLASAQITVDVTETHQVIRGLGYSEAFQRSQWVYNTMSEEKQQEMFDLLHDPVTGAGFSVLRIGIGSSANNSKDWMASIQPESPGSPDAEPTYVWDRNDSSQVWWAKEVQKRGVNLFYANSWGADAYMKDTGSTDNGGLLCGVTNTSCETGDWREQYANKLVQWIKYYAEEGINITHLNPLNEPDIAVPYASMQADGQQTTDILEKLAPAVADAGLDVKITCCDWAGWEDGRRILSGIQETGGEKYLDVVSGHGYGQPLSEPYDTPLEVWQGEWAELSSYFDQPWYSAAGDPKGTYGGGEGLTWANRILHSFTVSNISAFLNWMGAQPSNAATPVIRTVNDTNILSKRYWAYAAFGRYARQDSSRVTATSTTDNITVAAWVPQTATFPAGGNLAMQIINNADEERTVPISIDQLRDITNYTALLLNNDFDLAESDSVVETNGTAITATIPPRSLVVLAMDAVWPDGMVVNAQSEENSASELGIRLPTSGGSLTPWMFMLLYLVRNY</sequence>
<gene>
    <name evidence="2" type="ORF">FJTKL_00988</name>
</gene>
<dbReference type="Proteomes" id="UP001600888">
    <property type="component" value="Unassembled WGS sequence"/>
</dbReference>
<dbReference type="PANTHER" id="PTHR42767:SF1">
    <property type="entry name" value="ENDO-BETA-1,6-GALACTANASE-LIKE DOMAIN-CONTAINING PROTEIN"/>
    <property type="match status" value="1"/>
</dbReference>